<dbReference type="GO" id="GO:0009654">
    <property type="term" value="C:photosystem II oxygen evolving complex"/>
    <property type="evidence" value="ECO:0007669"/>
    <property type="project" value="InterPro"/>
</dbReference>
<dbReference type="GO" id="GO:0019898">
    <property type="term" value="C:extrinsic component of membrane"/>
    <property type="evidence" value="ECO:0007669"/>
    <property type="project" value="InterPro"/>
</dbReference>
<evidence type="ECO:0000313" key="3">
    <source>
        <dbReference type="Proteomes" id="UP000585474"/>
    </source>
</evidence>
<dbReference type="Pfam" id="PF01789">
    <property type="entry name" value="PsbP"/>
    <property type="match status" value="1"/>
</dbReference>
<dbReference type="Proteomes" id="UP000585474">
    <property type="component" value="Unassembled WGS sequence"/>
</dbReference>
<dbReference type="GO" id="GO:0015979">
    <property type="term" value="P:photosynthesis"/>
    <property type="evidence" value="ECO:0007669"/>
    <property type="project" value="InterPro"/>
</dbReference>
<evidence type="ECO:0000313" key="2">
    <source>
        <dbReference type="EMBL" id="GFY89075.1"/>
    </source>
</evidence>
<comment type="caution">
    <text evidence="2">The sequence shown here is derived from an EMBL/GenBank/DDBJ whole genome shotgun (WGS) entry which is preliminary data.</text>
</comment>
<keyword evidence="3" id="KW-1185">Reference proteome</keyword>
<dbReference type="PANTHER" id="PTHR31407">
    <property type="match status" value="1"/>
</dbReference>
<evidence type="ECO:0000259" key="1">
    <source>
        <dbReference type="Pfam" id="PF01789"/>
    </source>
</evidence>
<organism evidence="2 3">
    <name type="scientific">Actinidia rufa</name>
    <dbReference type="NCBI Taxonomy" id="165716"/>
    <lineage>
        <taxon>Eukaryota</taxon>
        <taxon>Viridiplantae</taxon>
        <taxon>Streptophyta</taxon>
        <taxon>Embryophyta</taxon>
        <taxon>Tracheophyta</taxon>
        <taxon>Spermatophyta</taxon>
        <taxon>Magnoliopsida</taxon>
        <taxon>eudicotyledons</taxon>
        <taxon>Gunneridae</taxon>
        <taxon>Pentapetalae</taxon>
        <taxon>asterids</taxon>
        <taxon>Ericales</taxon>
        <taxon>Actinidiaceae</taxon>
        <taxon>Actinidia</taxon>
    </lineage>
</organism>
<dbReference type="PANTHER" id="PTHR31407:SF15">
    <property type="entry name" value="PSBP DOMAIN-CONTAINING PROTEIN 1, CHLOROPLASTIC"/>
    <property type="match status" value="1"/>
</dbReference>
<dbReference type="SUPFAM" id="SSF55724">
    <property type="entry name" value="Mog1p/PsbP-like"/>
    <property type="match status" value="1"/>
</dbReference>
<accession>A0A7J0ERG9</accession>
<name>A0A7J0ERG9_9ERIC</name>
<feature type="domain" description="PsbP C-terminal" evidence="1">
    <location>
        <begin position="126"/>
        <end position="187"/>
    </location>
</feature>
<gene>
    <name evidence="2" type="ORF">Acr_06g0010150</name>
</gene>
<reference evidence="2 3" key="1">
    <citation type="submission" date="2019-07" db="EMBL/GenBank/DDBJ databases">
        <title>De Novo Assembly of kiwifruit Actinidia rufa.</title>
        <authorList>
            <person name="Sugita-Konishi S."/>
            <person name="Sato K."/>
            <person name="Mori E."/>
            <person name="Abe Y."/>
            <person name="Kisaki G."/>
            <person name="Hamano K."/>
            <person name="Suezawa K."/>
            <person name="Otani M."/>
            <person name="Fukuda T."/>
            <person name="Manabe T."/>
            <person name="Gomi K."/>
            <person name="Tabuchi M."/>
            <person name="Akimitsu K."/>
            <person name="Kataoka I."/>
        </authorList>
    </citation>
    <scope>NUCLEOTIDE SEQUENCE [LARGE SCALE GENOMIC DNA]</scope>
    <source>
        <strain evidence="3">cv. Fuchu</strain>
    </source>
</reference>
<dbReference type="AlphaFoldDB" id="A0A7J0ERG9"/>
<dbReference type="InterPro" id="IPR002683">
    <property type="entry name" value="PsbP_C"/>
</dbReference>
<proteinExistence type="predicted"/>
<protein>
    <submittedName>
        <fullName evidence="2">Photosystem II reaction center PsbP family protein</fullName>
    </submittedName>
</protein>
<sequence length="187" mass="21355">MATVLELQPPPPLPAAAQRLTTPFPSPSHWLTSVANSRGRVHSLSCKAQTVRLMHYMGGRYNGKLEQFELNVVWDGNKMEKRKWNFEKVMSSMALHYGRFMFNKLAFLVHLPASAWSYPICTGFSQEYINTFDGYSFQYPQNWIQVRGAGADVFFRDPFVLDENLYLEISSPSSSKYICVEDLGSPQ</sequence>
<dbReference type="Gene3D" id="3.40.1000.10">
    <property type="entry name" value="Mog1/PsbP, alpha/beta/alpha sandwich"/>
    <property type="match status" value="1"/>
</dbReference>
<dbReference type="EMBL" id="BJWL01000006">
    <property type="protein sequence ID" value="GFY89075.1"/>
    <property type="molecule type" value="Genomic_DNA"/>
</dbReference>
<dbReference type="InterPro" id="IPR016123">
    <property type="entry name" value="Mog1/PsbP_a/b/a-sand"/>
</dbReference>
<dbReference type="GO" id="GO:0005509">
    <property type="term" value="F:calcium ion binding"/>
    <property type="evidence" value="ECO:0007669"/>
    <property type="project" value="InterPro"/>
</dbReference>